<gene>
    <name evidence="7" type="ORF">Q5741_13960</name>
</gene>
<evidence type="ECO:0000256" key="2">
    <source>
        <dbReference type="ARBA" id="ARBA00034221"/>
    </source>
</evidence>
<keyword evidence="8" id="KW-1185">Reference proteome</keyword>
<accession>A0ABT9CIK8</accession>
<dbReference type="InterPro" id="IPR050698">
    <property type="entry name" value="MBL"/>
</dbReference>
<sequence>MIQLHVWGGAGEHGRSCYVLTGEHHRIMLDCGVKKEGTGQYPLLQEEQIPQLTAVFLSHAHEDHSMALPLLYKYGYKGEIWTTRPTASQLELYFASWNRYVSGRGGELPYDESDIQALRFRYLEEEGPAGEWLKLGNQLELQWGRSGHMLGSVWLRLQMERHGIFFSGDYSRESALLEADGPQVLGEGTDFSGASAPVLREPLSLSIVDNAYGTDEESQRQKLAELRRFILKTQERGGHLLLPVPAFGRGQDLVVWALKQFPGQRLLIEPEIWKGLQQMVVWSDWLRPEALLQIEAAMHSGDICVPGSPEERLRLLKGSQPLIIFTTDGMMESPRARWYAERLASASQHAIVITGHASHGTFARRLLSEETEGAGCEVLQLGYKIHQGMDDVRVMLQEVPSRHTVLVHAPQAETDRVVARLSAEGYEGLSSLEPGAIVALEES</sequence>
<comment type="catalytic activity">
    <reaction evidence="2">
        <text>3',5'-cyclic CMP + H2O = CMP + H(+)</text>
        <dbReference type="Rhea" id="RHEA:72675"/>
        <dbReference type="ChEBI" id="CHEBI:15377"/>
        <dbReference type="ChEBI" id="CHEBI:15378"/>
        <dbReference type="ChEBI" id="CHEBI:58003"/>
        <dbReference type="ChEBI" id="CHEBI:60377"/>
    </reaction>
    <physiologicalReaction direction="left-to-right" evidence="2">
        <dbReference type="Rhea" id="RHEA:72676"/>
    </physiologicalReaction>
</comment>
<organism evidence="7 8">
    <name type="scientific">Paenibacillus lacisoli</name>
    <dbReference type="NCBI Taxonomy" id="3064525"/>
    <lineage>
        <taxon>Bacteria</taxon>
        <taxon>Bacillati</taxon>
        <taxon>Bacillota</taxon>
        <taxon>Bacilli</taxon>
        <taxon>Bacillales</taxon>
        <taxon>Paenibacillaceae</taxon>
        <taxon>Paenibacillus</taxon>
    </lineage>
</organism>
<dbReference type="SMART" id="SM01027">
    <property type="entry name" value="Beta-Casp"/>
    <property type="match status" value="1"/>
</dbReference>
<dbReference type="EMBL" id="JAUQTB010000007">
    <property type="protein sequence ID" value="MDO7907511.1"/>
    <property type="molecule type" value="Genomic_DNA"/>
</dbReference>
<evidence type="ECO:0000256" key="1">
    <source>
        <dbReference type="ARBA" id="ARBA00022801"/>
    </source>
</evidence>
<dbReference type="Pfam" id="PF00753">
    <property type="entry name" value="Lactamase_B"/>
    <property type="match status" value="1"/>
</dbReference>
<dbReference type="SUPFAM" id="SSF56281">
    <property type="entry name" value="Metallo-hydrolase/oxidoreductase"/>
    <property type="match status" value="1"/>
</dbReference>
<dbReference type="Pfam" id="PF10996">
    <property type="entry name" value="Beta-Casp"/>
    <property type="match status" value="1"/>
</dbReference>
<evidence type="ECO:0000313" key="8">
    <source>
        <dbReference type="Proteomes" id="UP001240171"/>
    </source>
</evidence>
<dbReference type="InterPro" id="IPR001279">
    <property type="entry name" value="Metallo-B-lactamas"/>
</dbReference>
<dbReference type="SMART" id="SM00849">
    <property type="entry name" value="Lactamase_B"/>
    <property type="match status" value="1"/>
</dbReference>
<evidence type="ECO:0000313" key="7">
    <source>
        <dbReference type="EMBL" id="MDO7907511.1"/>
    </source>
</evidence>
<dbReference type="InterPro" id="IPR022712">
    <property type="entry name" value="Beta_Casp"/>
</dbReference>
<keyword evidence="1" id="KW-0378">Hydrolase</keyword>
<feature type="domain" description="Beta-Casp" evidence="6">
    <location>
        <begin position="250"/>
        <end position="366"/>
    </location>
</feature>
<dbReference type="Gene3D" id="3.60.15.10">
    <property type="entry name" value="Ribonuclease Z/Hydroxyacylglutathione hydrolase-like"/>
    <property type="match status" value="1"/>
</dbReference>
<reference evidence="7 8" key="1">
    <citation type="submission" date="2023-07" db="EMBL/GenBank/DDBJ databases">
        <title>Paenibacillus sp. JX-17 nov. isolated from soil.</title>
        <authorList>
            <person name="Wan Y."/>
            <person name="Liu B."/>
        </authorList>
    </citation>
    <scope>NUCLEOTIDE SEQUENCE [LARGE SCALE GENOMIC DNA]</scope>
    <source>
        <strain evidence="7 8">JX-17</strain>
    </source>
</reference>
<name>A0ABT9CIK8_9BACL</name>
<dbReference type="PANTHER" id="PTHR11203">
    <property type="entry name" value="CLEAVAGE AND POLYADENYLATION SPECIFICITY FACTOR FAMILY MEMBER"/>
    <property type="match status" value="1"/>
</dbReference>
<comment type="catalytic activity">
    <reaction evidence="4">
        <text>3',5'-cyclic UMP + H2O = UMP + H(+)</text>
        <dbReference type="Rhea" id="RHEA:70575"/>
        <dbReference type="ChEBI" id="CHEBI:15377"/>
        <dbReference type="ChEBI" id="CHEBI:15378"/>
        <dbReference type="ChEBI" id="CHEBI:57865"/>
        <dbReference type="ChEBI" id="CHEBI:184387"/>
    </reaction>
    <physiologicalReaction direction="left-to-right" evidence="4">
        <dbReference type="Rhea" id="RHEA:70576"/>
    </physiologicalReaction>
</comment>
<dbReference type="Proteomes" id="UP001240171">
    <property type="component" value="Unassembled WGS sequence"/>
</dbReference>
<dbReference type="Gene3D" id="3.40.50.10890">
    <property type="match status" value="1"/>
</dbReference>
<dbReference type="RefSeq" id="WP_305024719.1">
    <property type="nucleotide sequence ID" value="NZ_JAUQTB010000007.1"/>
</dbReference>
<dbReference type="InterPro" id="IPR036866">
    <property type="entry name" value="RibonucZ/Hydroxyglut_hydro"/>
</dbReference>
<evidence type="ECO:0000256" key="4">
    <source>
        <dbReference type="ARBA" id="ARBA00048505"/>
    </source>
</evidence>
<proteinExistence type="predicted"/>
<comment type="caution">
    <text evidence="7">The sequence shown here is derived from an EMBL/GenBank/DDBJ whole genome shotgun (WGS) entry which is preliminary data.</text>
</comment>
<comment type="function">
    <text evidence="3">Counteracts the endogenous Pycsar antiviral defense system. Phosphodiesterase that enables metal-dependent hydrolysis of host cyclic nucleotide Pycsar defense signals such as cCMP and cUMP.</text>
</comment>
<evidence type="ECO:0000259" key="6">
    <source>
        <dbReference type="SMART" id="SM01027"/>
    </source>
</evidence>
<dbReference type="CDD" id="cd16295">
    <property type="entry name" value="TTHA0252-CPSF-like_MBL-fold"/>
    <property type="match status" value="1"/>
</dbReference>
<feature type="domain" description="Metallo-beta-lactamase" evidence="5">
    <location>
        <begin position="14"/>
        <end position="215"/>
    </location>
</feature>
<evidence type="ECO:0000259" key="5">
    <source>
        <dbReference type="SMART" id="SM00849"/>
    </source>
</evidence>
<dbReference type="PANTHER" id="PTHR11203:SF37">
    <property type="entry name" value="INTEGRATOR COMPLEX SUBUNIT 11"/>
    <property type="match status" value="1"/>
</dbReference>
<protein>
    <submittedName>
        <fullName evidence="7">MBL fold metallo-hydrolase</fullName>
    </submittedName>
</protein>
<evidence type="ECO:0000256" key="3">
    <source>
        <dbReference type="ARBA" id="ARBA00034301"/>
    </source>
</evidence>